<name>T1A4E1_9ZZZZ</name>
<evidence type="ECO:0000259" key="1">
    <source>
        <dbReference type="PROSITE" id="PS50994"/>
    </source>
</evidence>
<organism evidence="2">
    <name type="scientific">mine drainage metagenome</name>
    <dbReference type="NCBI Taxonomy" id="410659"/>
    <lineage>
        <taxon>unclassified sequences</taxon>
        <taxon>metagenomes</taxon>
        <taxon>ecological metagenomes</taxon>
    </lineage>
</organism>
<dbReference type="InterPro" id="IPR001584">
    <property type="entry name" value="Integrase_cat-core"/>
</dbReference>
<dbReference type="GO" id="GO:0003676">
    <property type="term" value="F:nucleic acid binding"/>
    <property type="evidence" value="ECO:0007669"/>
    <property type="project" value="InterPro"/>
</dbReference>
<feature type="domain" description="Integrase catalytic" evidence="1">
    <location>
        <begin position="80"/>
        <end position="288"/>
    </location>
</feature>
<reference evidence="2" key="1">
    <citation type="submission" date="2013-08" db="EMBL/GenBank/DDBJ databases">
        <authorList>
            <person name="Mendez C."/>
            <person name="Richter M."/>
            <person name="Ferrer M."/>
            <person name="Sanchez J."/>
        </authorList>
    </citation>
    <scope>NUCLEOTIDE SEQUENCE</scope>
</reference>
<dbReference type="Gene3D" id="1.10.10.60">
    <property type="entry name" value="Homeodomain-like"/>
    <property type="match status" value="1"/>
</dbReference>
<dbReference type="Gene3D" id="3.30.420.10">
    <property type="entry name" value="Ribonuclease H-like superfamily/Ribonuclease H"/>
    <property type="match status" value="1"/>
</dbReference>
<gene>
    <name evidence="2" type="ORF">B1A_18132</name>
</gene>
<dbReference type="InterPro" id="IPR036397">
    <property type="entry name" value="RNaseH_sf"/>
</dbReference>
<dbReference type="SUPFAM" id="SSF53098">
    <property type="entry name" value="Ribonuclease H-like"/>
    <property type="match status" value="1"/>
</dbReference>
<dbReference type="Pfam" id="PF09299">
    <property type="entry name" value="Mu-transpos_C"/>
    <property type="match status" value="1"/>
</dbReference>
<dbReference type="InterPro" id="IPR012337">
    <property type="entry name" value="RNaseH-like_sf"/>
</dbReference>
<comment type="caution">
    <text evidence="2">The sequence shown here is derived from an EMBL/GenBank/DDBJ whole genome shotgun (WGS) entry which is preliminary data.</text>
</comment>
<feature type="non-terminal residue" evidence="2">
    <location>
        <position position="413"/>
    </location>
</feature>
<sequence length="413" mass="47386">MRLDEQTEAIIAQVIKERFLKSQKLKMKRTYKEVERDCRKAGALVPHYNTFVQRVRSIAPEIRVRAREGRNAALKYRSQRGSFPGADHPYAVLQIDHTPVDLILVDEIHRLPVGRPWITVAIDVYSRLVAGWYVSFDPPGTLGTGMCIANAILRKDQRLADLGVEYPWPCQGIAAAIHADNAREFRGNALAMACQEWGIHLKFRKVKRPNYGGHIERLLGTLLSEIHALPGTTFSDPGKRENYDSEGHAVMTLKEFERWFAHLVLGQYHHRVHSTLSVTPLKRYQEGILGSDTQPGIGHLPVVTDVEKLRIDFLPFETRVVRPAGIQIANIFYYADVLQRWVGARQPGKLREKRKFVVRYDPRDISSVLFYDPDLKRHFRAPYRDVRRPAMSLWELRAVQRDLKAKGKTNADE</sequence>
<accession>T1A4E1</accession>
<evidence type="ECO:0000313" key="2">
    <source>
        <dbReference type="EMBL" id="EQD35754.1"/>
    </source>
</evidence>
<dbReference type="InterPro" id="IPR015378">
    <property type="entry name" value="Transposase-like_Mu_C"/>
</dbReference>
<dbReference type="PROSITE" id="PS50994">
    <property type="entry name" value="INTEGRASE"/>
    <property type="match status" value="1"/>
</dbReference>
<dbReference type="GO" id="GO:0015074">
    <property type="term" value="P:DNA integration"/>
    <property type="evidence" value="ECO:0007669"/>
    <property type="project" value="InterPro"/>
</dbReference>
<proteinExistence type="predicted"/>
<reference evidence="2" key="2">
    <citation type="journal article" date="2014" name="ISME J.">
        <title>Microbial stratification in low pH oxic and suboxic macroscopic growths along an acid mine drainage.</title>
        <authorList>
            <person name="Mendez-Garcia C."/>
            <person name="Mesa V."/>
            <person name="Sprenger R.R."/>
            <person name="Richter M."/>
            <person name="Diez M.S."/>
            <person name="Solano J."/>
            <person name="Bargiela R."/>
            <person name="Golyshina O.V."/>
            <person name="Manteca A."/>
            <person name="Ramos J.L."/>
            <person name="Gallego J.R."/>
            <person name="Llorente I."/>
            <person name="Martins Dos Santos V.A."/>
            <person name="Jensen O.N."/>
            <person name="Pelaez A.I."/>
            <person name="Sanchez J."/>
            <person name="Ferrer M."/>
        </authorList>
    </citation>
    <scope>NUCLEOTIDE SEQUENCE</scope>
</reference>
<dbReference type="AlphaFoldDB" id="T1A4E1"/>
<dbReference type="EMBL" id="AUZX01013363">
    <property type="protein sequence ID" value="EQD35754.1"/>
    <property type="molecule type" value="Genomic_DNA"/>
</dbReference>
<protein>
    <submittedName>
        <fullName evidence="2">Integrase catalytic subunit</fullName>
    </submittedName>
</protein>